<dbReference type="InterPro" id="IPR036291">
    <property type="entry name" value="NAD(P)-bd_dom_sf"/>
</dbReference>
<organism evidence="3 4">
    <name type="scientific">Lentinula edodes</name>
    <name type="common">Shiitake mushroom</name>
    <name type="synonym">Lentinus edodes</name>
    <dbReference type="NCBI Taxonomy" id="5353"/>
    <lineage>
        <taxon>Eukaryota</taxon>
        <taxon>Fungi</taxon>
        <taxon>Dikarya</taxon>
        <taxon>Basidiomycota</taxon>
        <taxon>Agaricomycotina</taxon>
        <taxon>Agaricomycetes</taxon>
        <taxon>Agaricomycetidae</taxon>
        <taxon>Agaricales</taxon>
        <taxon>Marasmiineae</taxon>
        <taxon>Omphalotaceae</taxon>
        <taxon>Lentinula</taxon>
    </lineage>
</organism>
<evidence type="ECO:0000313" key="3">
    <source>
        <dbReference type="EMBL" id="GAW02609.1"/>
    </source>
</evidence>
<dbReference type="Pfam" id="PF01408">
    <property type="entry name" value="GFO_IDH_MocA"/>
    <property type="match status" value="1"/>
</dbReference>
<dbReference type="SUPFAM" id="SSF51735">
    <property type="entry name" value="NAD(P)-binding Rossmann-fold domains"/>
    <property type="match status" value="1"/>
</dbReference>
<keyword evidence="4" id="KW-1185">Reference proteome</keyword>
<reference evidence="3 4" key="2">
    <citation type="submission" date="2017-02" db="EMBL/GenBank/DDBJ databases">
        <title>A genome survey and senescence transcriptome analysis in Lentinula edodes.</title>
        <authorList>
            <person name="Sakamoto Y."/>
            <person name="Nakade K."/>
            <person name="Sato S."/>
            <person name="Yoshida Y."/>
            <person name="Miyazaki K."/>
            <person name="Natsume S."/>
            <person name="Konno N."/>
        </authorList>
    </citation>
    <scope>NUCLEOTIDE SEQUENCE [LARGE SCALE GENOMIC DNA]</scope>
    <source>
        <strain evidence="3 4">NBRC 111202</strain>
    </source>
</reference>
<protein>
    <submittedName>
        <fullName evidence="3">Dimeric dihydrodiol</fullName>
    </submittedName>
</protein>
<dbReference type="InterPro" id="IPR051317">
    <property type="entry name" value="Gfo/Idh/MocA_oxidoreduct"/>
</dbReference>
<dbReference type="PANTHER" id="PTHR43708">
    <property type="entry name" value="CONSERVED EXPRESSED OXIDOREDUCTASE (EUROFUNG)"/>
    <property type="match status" value="1"/>
</dbReference>
<dbReference type="InterPro" id="IPR000683">
    <property type="entry name" value="Gfo/Idh/MocA-like_OxRdtase_N"/>
</dbReference>
<dbReference type="PANTHER" id="PTHR43708:SF1">
    <property type="entry name" value="GALACTOSE_LACTOSE METABOLISM REGULATORY PROTEIN GAL80"/>
    <property type="match status" value="1"/>
</dbReference>
<dbReference type="SUPFAM" id="SSF55347">
    <property type="entry name" value="Glyceraldehyde-3-phosphate dehydrogenase-like, C-terminal domain"/>
    <property type="match status" value="1"/>
</dbReference>
<feature type="domain" description="Gal80p-like C-terminal" evidence="2">
    <location>
        <begin position="155"/>
        <end position="310"/>
    </location>
</feature>
<feature type="domain" description="Gfo/Idh/MocA-like oxidoreductase N-terminal" evidence="1">
    <location>
        <begin position="36"/>
        <end position="145"/>
    </location>
</feature>
<dbReference type="Gene3D" id="3.30.360.10">
    <property type="entry name" value="Dihydrodipicolinate Reductase, domain 2"/>
    <property type="match status" value="1"/>
</dbReference>
<evidence type="ECO:0000259" key="2">
    <source>
        <dbReference type="Pfam" id="PF22685"/>
    </source>
</evidence>
<dbReference type="Pfam" id="PF22685">
    <property type="entry name" value="Gal80p_C-like"/>
    <property type="match status" value="1"/>
</dbReference>
<evidence type="ECO:0000259" key="1">
    <source>
        <dbReference type="Pfam" id="PF01408"/>
    </source>
</evidence>
<proteinExistence type="predicted"/>
<dbReference type="EMBL" id="BDGU01000102">
    <property type="protein sequence ID" value="GAW02609.1"/>
    <property type="molecule type" value="Genomic_DNA"/>
</dbReference>
<dbReference type="STRING" id="5353.A0A1Q3E6F8"/>
<dbReference type="GO" id="GO:0000166">
    <property type="term" value="F:nucleotide binding"/>
    <property type="evidence" value="ECO:0007669"/>
    <property type="project" value="InterPro"/>
</dbReference>
<accession>A0A1Q3E6F8</accession>
<dbReference type="InterPro" id="IPR055080">
    <property type="entry name" value="Gal80p-like_C"/>
</dbReference>
<reference evidence="3 4" key="1">
    <citation type="submission" date="2016-08" db="EMBL/GenBank/DDBJ databases">
        <authorList>
            <consortium name="Lentinula edodes genome sequencing consortium"/>
            <person name="Sakamoto Y."/>
            <person name="Nakade K."/>
            <person name="Sato S."/>
            <person name="Yoshida Y."/>
            <person name="Miyazaki K."/>
            <person name="Natsume S."/>
            <person name="Konno N."/>
        </authorList>
    </citation>
    <scope>NUCLEOTIDE SEQUENCE [LARGE SCALE GENOMIC DNA]</scope>
    <source>
        <strain evidence="3 4">NBRC 111202</strain>
    </source>
</reference>
<name>A0A1Q3E6F8_LENED</name>
<dbReference type="Gene3D" id="3.40.50.720">
    <property type="entry name" value="NAD(P)-binding Rossmann-like Domain"/>
    <property type="match status" value="1"/>
</dbReference>
<evidence type="ECO:0000313" key="4">
    <source>
        <dbReference type="Proteomes" id="UP000188533"/>
    </source>
</evidence>
<gene>
    <name evidence="3" type="ORF">LENED_004273</name>
</gene>
<dbReference type="AlphaFoldDB" id="A0A1Q3E6F8"/>
<dbReference type="Proteomes" id="UP000188533">
    <property type="component" value="Unassembled WGS sequence"/>
</dbReference>
<sequence length="385" mass="41656">MSDGLQKIQLGFVGLSEEGWPADALAPPLFAPPLSSKYTLVAVSTTNSQSAQASAAKYSQIRNLSEHTKNIVVKPYHGSAEHIALDKDVGMVAVAIKPIYQKDAAMEVIKAGKDLFIEWPVGKNLDETKQIFDAARDRGIKTIVGCQMRFAGFALKVKSMMSTGEIGKIHSSNFTISFNRRWGATVLDLYKHRTSAKNSATLLDSAGGHVFDLLLHILGPITSLSAVVMNHIPTVTVIDSTTGTPTGETVVQEGPTQICVTGILQTSTTNVNHGGVQTIQTPFIVHLQSGVKEADFTWVISGENGTVRVQADAKLGFFDPCPPMYWNGNKVEGLPKVEQRITSAWEAFADGKIDTYANVEDALRTKTVLDAVMRSAEEGKRIDLL</sequence>
<comment type="caution">
    <text evidence="3">The sequence shown here is derived from an EMBL/GenBank/DDBJ whole genome shotgun (WGS) entry which is preliminary data.</text>
</comment>